<dbReference type="SMART" id="SM00906">
    <property type="entry name" value="Fungal_trans"/>
    <property type="match status" value="1"/>
</dbReference>
<accession>A0AAV9MZX9</accession>
<evidence type="ECO:0000313" key="9">
    <source>
        <dbReference type="Proteomes" id="UP001358417"/>
    </source>
</evidence>
<organism evidence="8 9">
    <name type="scientific">Exophiala bonariae</name>
    <dbReference type="NCBI Taxonomy" id="1690606"/>
    <lineage>
        <taxon>Eukaryota</taxon>
        <taxon>Fungi</taxon>
        <taxon>Dikarya</taxon>
        <taxon>Ascomycota</taxon>
        <taxon>Pezizomycotina</taxon>
        <taxon>Eurotiomycetes</taxon>
        <taxon>Chaetothyriomycetidae</taxon>
        <taxon>Chaetothyriales</taxon>
        <taxon>Herpotrichiellaceae</taxon>
        <taxon>Exophiala</taxon>
    </lineage>
</organism>
<comment type="subcellular location">
    <subcellularLocation>
        <location evidence="1">Nucleus</location>
    </subcellularLocation>
</comment>
<dbReference type="AlphaFoldDB" id="A0AAV9MZX9"/>
<gene>
    <name evidence="8" type="ORF">LTR84_006796</name>
</gene>
<feature type="compositionally biased region" description="Polar residues" evidence="6">
    <location>
        <begin position="706"/>
        <end position="718"/>
    </location>
</feature>
<evidence type="ECO:0000256" key="2">
    <source>
        <dbReference type="ARBA" id="ARBA00022723"/>
    </source>
</evidence>
<dbReference type="GO" id="GO:0000981">
    <property type="term" value="F:DNA-binding transcription factor activity, RNA polymerase II-specific"/>
    <property type="evidence" value="ECO:0007669"/>
    <property type="project" value="InterPro"/>
</dbReference>
<feature type="region of interest" description="Disordered" evidence="6">
    <location>
        <begin position="78"/>
        <end position="139"/>
    </location>
</feature>
<dbReference type="GO" id="GO:0005634">
    <property type="term" value="C:nucleus"/>
    <property type="evidence" value="ECO:0007669"/>
    <property type="project" value="UniProtKB-SubCell"/>
</dbReference>
<dbReference type="Proteomes" id="UP001358417">
    <property type="component" value="Unassembled WGS sequence"/>
</dbReference>
<reference evidence="8 9" key="1">
    <citation type="submission" date="2023-08" db="EMBL/GenBank/DDBJ databases">
        <title>Black Yeasts Isolated from many extreme environments.</title>
        <authorList>
            <person name="Coleine C."/>
            <person name="Stajich J.E."/>
            <person name="Selbmann L."/>
        </authorList>
    </citation>
    <scope>NUCLEOTIDE SEQUENCE [LARGE SCALE GENOMIC DNA]</scope>
    <source>
        <strain evidence="8 9">CCFEE 5792</strain>
    </source>
</reference>
<dbReference type="GO" id="GO:0003677">
    <property type="term" value="F:DNA binding"/>
    <property type="evidence" value="ECO:0007669"/>
    <property type="project" value="InterPro"/>
</dbReference>
<keyword evidence="3" id="KW-0805">Transcription regulation</keyword>
<dbReference type="GeneID" id="89974965"/>
<feature type="region of interest" description="Disordered" evidence="6">
    <location>
        <begin position="1"/>
        <end position="22"/>
    </location>
</feature>
<keyword evidence="2" id="KW-0479">Metal-binding</keyword>
<keyword evidence="4" id="KW-0804">Transcription</keyword>
<evidence type="ECO:0000256" key="3">
    <source>
        <dbReference type="ARBA" id="ARBA00023015"/>
    </source>
</evidence>
<name>A0AAV9MZX9_9EURO</name>
<dbReference type="RefSeq" id="XP_064702836.1">
    <property type="nucleotide sequence ID" value="XM_064850354.1"/>
</dbReference>
<sequence>MLGWEREKNAPNTSLIKDDPEEVQMRPADTILLLLPTGCHLLYLPYGPLETRAETWWVERHRWKPIISRLLIGSTHRHARLRSPTQGKPPDEPRSITSPSLALLDRSGRDPTTIASQGDGILASPENLPSEPSSPNKLGSNVGALNLARAISLSRILHPSHEPSPGSRMVQKEPPQPGFLLVLAGAQENLTKACEALRMSILQAQSMFDLFFELVAGLNSLSLFHQPSFPDKVRSIQDHQHLIALFGAMFSLSSRFSADDSFLPGNGSARPSHEELHTISLQYINSSLEACSSNAPPLCLLQAITLAGFYKLVNGVYGPAWRLVGTGVRIAYELRLDLIDSKEYVRVPTCDSELMAWTVDEERRRCWWALWEMDIFCSTIQRTPTAINWSMNETFLPVSDEYWFTNTYQASCLLHGTPEERWKRLKQAGNESSVAWANLFASLMHDGRILCQESMKGIVANADHQNDASKLAQYYSNRYRQKTQESSVRLSELVRAYQQTVKNLPASLSYHGESLSFDVVDGEDPFLVRRTSSAKYSVHMMSASACYMIYQNSVFADVVEGLILMSFSADGHEAFRPDTASNEEPMIRNGFRNYLAASDMVLRLVAHCPEDHARYVNPYYASTIWIAAAILVFKRMALRDNASDLSQRQYDLLRRSYLQFSRTWETPTALLQNLDSLEARLETRQKEFELSETRAWNIDIDDQRSNGEAQSSMTTESTMRPAYQDRPFHDCVGLRDNQGNTSQPPIGDSNESYSTLLVDDVEWLSTTGSVFDPVISQAVFPGQGDITWPNELFMDNLAWYSSDVMAGLVHGYTS</sequence>
<dbReference type="EMBL" id="JAVRRD010000026">
    <property type="protein sequence ID" value="KAK5047274.1"/>
    <property type="molecule type" value="Genomic_DNA"/>
</dbReference>
<evidence type="ECO:0000313" key="8">
    <source>
        <dbReference type="EMBL" id="KAK5047274.1"/>
    </source>
</evidence>
<evidence type="ECO:0000259" key="7">
    <source>
        <dbReference type="SMART" id="SM00906"/>
    </source>
</evidence>
<comment type="caution">
    <text evidence="8">The sequence shown here is derived from an EMBL/GenBank/DDBJ whole genome shotgun (WGS) entry which is preliminary data.</text>
</comment>
<dbReference type="GO" id="GO:0008270">
    <property type="term" value="F:zinc ion binding"/>
    <property type="evidence" value="ECO:0007669"/>
    <property type="project" value="InterPro"/>
</dbReference>
<feature type="region of interest" description="Disordered" evidence="6">
    <location>
        <begin position="701"/>
        <end position="720"/>
    </location>
</feature>
<evidence type="ECO:0000256" key="1">
    <source>
        <dbReference type="ARBA" id="ARBA00004123"/>
    </source>
</evidence>
<dbReference type="Pfam" id="PF04082">
    <property type="entry name" value="Fungal_trans"/>
    <property type="match status" value="1"/>
</dbReference>
<feature type="domain" description="Xylanolytic transcriptional activator regulatory" evidence="7">
    <location>
        <begin position="320"/>
        <end position="403"/>
    </location>
</feature>
<evidence type="ECO:0000256" key="5">
    <source>
        <dbReference type="ARBA" id="ARBA00023242"/>
    </source>
</evidence>
<keyword evidence="5" id="KW-0539">Nucleus</keyword>
<dbReference type="PANTHER" id="PTHR47338">
    <property type="entry name" value="ZN(II)2CYS6 TRANSCRIPTION FACTOR (EUROFUNG)-RELATED"/>
    <property type="match status" value="1"/>
</dbReference>
<dbReference type="GO" id="GO:0006351">
    <property type="term" value="P:DNA-templated transcription"/>
    <property type="evidence" value="ECO:0007669"/>
    <property type="project" value="InterPro"/>
</dbReference>
<dbReference type="InterPro" id="IPR050815">
    <property type="entry name" value="TF_fung"/>
</dbReference>
<dbReference type="PANTHER" id="PTHR47338:SF10">
    <property type="entry name" value="TRANSCRIPTION FACTOR DOMAIN-CONTAINING PROTEIN-RELATED"/>
    <property type="match status" value="1"/>
</dbReference>
<protein>
    <recommendedName>
        <fullName evidence="7">Xylanolytic transcriptional activator regulatory domain-containing protein</fullName>
    </recommendedName>
</protein>
<keyword evidence="9" id="KW-1185">Reference proteome</keyword>
<dbReference type="InterPro" id="IPR007219">
    <property type="entry name" value="XnlR_reg_dom"/>
</dbReference>
<evidence type="ECO:0000256" key="4">
    <source>
        <dbReference type="ARBA" id="ARBA00023163"/>
    </source>
</evidence>
<feature type="compositionally biased region" description="Low complexity" evidence="6">
    <location>
        <begin position="124"/>
        <end position="136"/>
    </location>
</feature>
<dbReference type="CDD" id="cd12148">
    <property type="entry name" value="fungal_TF_MHR"/>
    <property type="match status" value="1"/>
</dbReference>
<proteinExistence type="predicted"/>
<evidence type="ECO:0000256" key="6">
    <source>
        <dbReference type="SAM" id="MobiDB-lite"/>
    </source>
</evidence>